<dbReference type="Proteomes" id="UP000316621">
    <property type="component" value="Chromosome 8"/>
</dbReference>
<reference evidence="1 2" key="1">
    <citation type="journal article" date="2018" name="Science">
        <title>The opium poppy genome and morphinan production.</title>
        <authorList>
            <person name="Guo L."/>
            <person name="Winzer T."/>
            <person name="Yang X."/>
            <person name="Li Y."/>
            <person name="Ning Z."/>
            <person name="He Z."/>
            <person name="Teodor R."/>
            <person name="Lu Y."/>
            <person name="Bowser T.A."/>
            <person name="Graham I.A."/>
            <person name="Ye K."/>
        </authorList>
    </citation>
    <scope>NUCLEOTIDE SEQUENCE [LARGE SCALE GENOMIC DNA]</scope>
    <source>
        <strain evidence="2">cv. HN1</strain>
        <tissue evidence="1">Leaves</tissue>
    </source>
</reference>
<evidence type="ECO:0000313" key="2">
    <source>
        <dbReference type="Proteomes" id="UP000316621"/>
    </source>
</evidence>
<organism evidence="1 2">
    <name type="scientific">Papaver somniferum</name>
    <name type="common">Opium poppy</name>
    <dbReference type="NCBI Taxonomy" id="3469"/>
    <lineage>
        <taxon>Eukaryota</taxon>
        <taxon>Viridiplantae</taxon>
        <taxon>Streptophyta</taxon>
        <taxon>Embryophyta</taxon>
        <taxon>Tracheophyta</taxon>
        <taxon>Spermatophyta</taxon>
        <taxon>Magnoliopsida</taxon>
        <taxon>Ranunculales</taxon>
        <taxon>Papaveraceae</taxon>
        <taxon>Papaveroideae</taxon>
        <taxon>Papaver</taxon>
    </lineage>
</organism>
<accession>A0A4Y7KKU3</accession>
<protein>
    <submittedName>
        <fullName evidence="1">Uncharacterized protein</fullName>
    </submittedName>
</protein>
<proteinExistence type="predicted"/>
<dbReference type="EMBL" id="CM010722">
    <property type="protein sequence ID" value="RZC72940.1"/>
    <property type="molecule type" value="Genomic_DNA"/>
</dbReference>
<evidence type="ECO:0000313" key="1">
    <source>
        <dbReference type="EMBL" id="RZC72940.1"/>
    </source>
</evidence>
<sequence>MAFIIVASLDKKNELLFQALDLRSLTLSRFKLQIHQVSGQLVDNSAQEALPAIAGYNLEFRTRFRVDGMITNFIIDPSSPKNYISIGAANYFKKRHYGQWDLFGGPIEFTFNNVLIFVKATEYIV</sequence>
<keyword evidence="2" id="KW-1185">Reference proteome</keyword>
<name>A0A4Y7KKU3_PAPSO</name>
<dbReference type="Gramene" id="RZC72940">
    <property type="protein sequence ID" value="RZC72940"/>
    <property type="gene ID" value="C5167_048411"/>
</dbReference>
<gene>
    <name evidence="1" type="ORF">C5167_048411</name>
</gene>
<dbReference type="AlphaFoldDB" id="A0A4Y7KKU3"/>